<proteinExistence type="predicted"/>
<evidence type="ECO:0000313" key="2">
    <source>
        <dbReference type="EMBL" id="KAK5964715.1"/>
    </source>
</evidence>
<organism evidence="2 3">
    <name type="scientific">Trichostrongylus colubriformis</name>
    <name type="common">Black scour worm</name>
    <dbReference type="NCBI Taxonomy" id="6319"/>
    <lineage>
        <taxon>Eukaryota</taxon>
        <taxon>Metazoa</taxon>
        <taxon>Ecdysozoa</taxon>
        <taxon>Nematoda</taxon>
        <taxon>Chromadorea</taxon>
        <taxon>Rhabditida</taxon>
        <taxon>Rhabditina</taxon>
        <taxon>Rhabditomorpha</taxon>
        <taxon>Strongyloidea</taxon>
        <taxon>Trichostrongylidae</taxon>
        <taxon>Trichostrongylus</taxon>
    </lineage>
</organism>
<feature type="compositionally biased region" description="Basic and acidic residues" evidence="1">
    <location>
        <begin position="41"/>
        <end position="52"/>
    </location>
</feature>
<evidence type="ECO:0000256" key="1">
    <source>
        <dbReference type="SAM" id="MobiDB-lite"/>
    </source>
</evidence>
<protein>
    <submittedName>
        <fullName evidence="2">Uncharacterized protein</fullName>
    </submittedName>
</protein>
<accession>A0AAN8EUV0</accession>
<dbReference type="AlphaFoldDB" id="A0AAN8EUV0"/>
<feature type="region of interest" description="Disordered" evidence="1">
    <location>
        <begin position="22"/>
        <end position="52"/>
    </location>
</feature>
<keyword evidence="3" id="KW-1185">Reference proteome</keyword>
<dbReference type="Proteomes" id="UP001331761">
    <property type="component" value="Unassembled WGS sequence"/>
</dbReference>
<sequence length="122" mass="13681">MATIGTCKANLTKAHTSLEAARGKVPQELLNPFNNESVSPDEERQLPEYRQDSLRTHLTNMRAVLRNKEADNDAYVEYMQESRVEESIVTAERLSCTPRKPGGSMRTQRTSSVKTSRLPTGT</sequence>
<name>A0AAN8EUV0_TRICO</name>
<feature type="compositionally biased region" description="Polar residues" evidence="1">
    <location>
        <begin position="105"/>
        <end position="122"/>
    </location>
</feature>
<feature type="region of interest" description="Disordered" evidence="1">
    <location>
        <begin position="96"/>
        <end position="122"/>
    </location>
</feature>
<comment type="caution">
    <text evidence="2">The sequence shown here is derived from an EMBL/GenBank/DDBJ whole genome shotgun (WGS) entry which is preliminary data.</text>
</comment>
<reference evidence="2 3" key="1">
    <citation type="submission" date="2019-10" db="EMBL/GenBank/DDBJ databases">
        <title>Assembly and Annotation for the nematode Trichostrongylus colubriformis.</title>
        <authorList>
            <person name="Martin J."/>
        </authorList>
    </citation>
    <scope>NUCLEOTIDE SEQUENCE [LARGE SCALE GENOMIC DNA]</scope>
    <source>
        <strain evidence="2">G859</strain>
        <tissue evidence="2">Whole worm</tissue>
    </source>
</reference>
<gene>
    <name evidence="2" type="ORF">GCK32_018462</name>
</gene>
<evidence type="ECO:0000313" key="3">
    <source>
        <dbReference type="Proteomes" id="UP001331761"/>
    </source>
</evidence>
<dbReference type="EMBL" id="WIXE01025424">
    <property type="protein sequence ID" value="KAK5964715.1"/>
    <property type="molecule type" value="Genomic_DNA"/>
</dbReference>